<proteinExistence type="predicted"/>
<reference evidence="1 2" key="1">
    <citation type="submission" date="2014-03" db="EMBL/GenBank/DDBJ databases">
        <title>Draft genome of the hookworm Oesophagostomum dentatum.</title>
        <authorList>
            <person name="Mitreva M."/>
        </authorList>
    </citation>
    <scope>NUCLEOTIDE SEQUENCE [LARGE SCALE GENOMIC DNA]</scope>
    <source>
        <strain evidence="1 2">OD-Hann</strain>
    </source>
</reference>
<dbReference type="Proteomes" id="UP000053660">
    <property type="component" value="Unassembled WGS sequence"/>
</dbReference>
<dbReference type="AlphaFoldDB" id="A0A0B1TLA9"/>
<evidence type="ECO:0008006" key="3">
    <source>
        <dbReference type="Google" id="ProtNLM"/>
    </source>
</evidence>
<dbReference type="Gene3D" id="3.40.50.150">
    <property type="entry name" value="Vaccinia Virus protein VP39"/>
    <property type="match status" value="1"/>
</dbReference>
<dbReference type="SUPFAM" id="SSF53335">
    <property type="entry name" value="S-adenosyl-L-methionine-dependent methyltransferases"/>
    <property type="match status" value="1"/>
</dbReference>
<gene>
    <name evidence="1" type="ORF">OESDEN_01977</name>
</gene>
<accession>A0A0B1TLA9</accession>
<organism evidence="1 2">
    <name type="scientific">Oesophagostomum dentatum</name>
    <name type="common">Nodular worm</name>
    <dbReference type="NCBI Taxonomy" id="61180"/>
    <lineage>
        <taxon>Eukaryota</taxon>
        <taxon>Metazoa</taxon>
        <taxon>Ecdysozoa</taxon>
        <taxon>Nematoda</taxon>
        <taxon>Chromadorea</taxon>
        <taxon>Rhabditida</taxon>
        <taxon>Rhabditina</taxon>
        <taxon>Rhabditomorpha</taxon>
        <taxon>Strongyloidea</taxon>
        <taxon>Strongylidae</taxon>
        <taxon>Oesophagostomum</taxon>
    </lineage>
</organism>
<keyword evidence="2" id="KW-1185">Reference proteome</keyword>
<protein>
    <recommendedName>
        <fullName evidence="3">PABS domain-containing protein</fullName>
    </recommendedName>
</protein>
<dbReference type="EMBL" id="KN549365">
    <property type="protein sequence ID" value="KHJ98039.1"/>
    <property type="molecule type" value="Genomic_DNA"/>
</dbReference>
<evidence type="ECO:0000313" key="2">
    <source>
        <dbReference type="Proteomes" id="UP000053660"/>
    </source>
</evidence>
<dbReference type="InterPro" id="IPR029063">
    <property type="entry name" value="SAM-dependent_MTases_sf"/>
</dbReference>
<dbReference type="OrthoDB" id="5791544at2759"/>
<name>A0A0B1TLA9_OESDE</name>
<evidence type="ECO:0000313" key="1">
    <source>
        <dbReference type="EMBL" id="KHJ98039.1"/>
    </source>
</evidence>
<sequence>MVNFLSTLREAKLNMTSVEIDPDIRNIAVKWFGLKENDSHRVIIDDGVNFLRIEARKGTRYKAIFLDACFTMCPAEVFLERRVVADIAHVLDNSGVLAVNILTDPNKNERAQVSNRVLRLYRTYFSSCFLFYLKSQQILLCSHRTGWTFDEQEELFLRKLEEVDRRFNFHFIK</sequence>